<sequence length="202" mass="22777">MLQLDYQLFQWINGLAVKLPLFNPLIRFLAEDAEYLFYIGVLIYWLIRTEANRRMIVEAMTSACIALGLSGLIGMEFYRDRPFVAHQVIQLIHHAANASFPSDHAIGAFVIATSIWLTRKKEGSVWFVLAAGIGLSRIWAGVHYPSDILAGAAIGGCVAGLVHVILTKLRWAQKAVQFSIKLYEGLENKIWPNKRYHNTHQV</sequence>
<keyword evidence="1" id="KW-0472">Membrane</keyword>
<keyword evidence="1" id="KW-1133">Transmembrane helix</keyword>
<dbReference type="InterPro" id="IPR033879">
    <property type="entry name" value="UPP_Pase"/>
</dbReference>
<evidence type="ECO:0000256" key="1">
    <source>
        <dbReference type="SAM" id="Phobius"/>
    </source>
</evidence>
<comment type="caution">
    <text evidence="3">The sequence shown here is derived from an EMBL/GenBank/DDBJ whole genome shotgun (WGS) entry which is preliminary data.</text>
</comment>
<evidence type="ECO:0000313" key="4">
    <source>
        <dbReference type="Proteomes" id="UP000317036"/>
    </source>
</evidence>
<feature type="transmembrane region" description="Helical" evidence="1">
    <location>
        <begin position="98"/>
        <end position="117"/>
    </location>
</feature>
<feature type="transmembrane region" description="Helical" evidence="1">
    <location>
        <begin position="59"/>
        <end position="78"/>
    </location>
</feature>
<feature type="transmembrane region" description="Helical" evidence="1">
    <location>
        <begin position="124"/>
        <end position="142"/>
    </location>
</feature>
<dbReference type="InterPro" id="IPR036938">
    <property type="entry name" value="PAP2/HPO_sf"/>
</dbReference>
<feature type="domain" description="Phosphatidic acid phosphatase type 2/haloperoxidase" evidence="2">
    <location>
        <begin position="55"/>
        <end position="163"/>
    </location>
</feature>
<gene>
    <name evidence="3" type="ORF">FPZ49_16530</name>
</gene>
<dbReference type="PANTHER" id="PTHR14969">
    <property type="entry name" value="SPHINGOSINE-1-PHOSPHATE PHOSPHOHYDROLASE"/>
    <property type="match status" value="1"/>
</dbReference>
<dbReference type="PANTHER" id="PTHR14969:SF13">
    <property type="entry name" value="AT30094P"/>
    <property type="match status" value="1"/>
</dbReference>
<feature type="transmembrane region" description="Helical" evidence="1">
    <location>
        <begin position="25"/>
        <end position="47"/>
    </location>
</feature>
<feature type="transmembrane region" description="Helical" evidence="1">
    <location>
        <begin position="148"/>
        <end position="166"/>
    </location>
</feature>
<reference evidence="3 4" key="1">
    <citation type="submission" date="2019-07" db="EMBL/GenBank/DDBJ databases">
        <authorList>
            <person name="Kim J."/>
        </authorList>
    </citation>
    <scope>NUCLEOTIDE SEQUENCE [LARGE SCALE GENOMIC DNA]</scope>
    <source>
        <strain evidence="3 4">JC52</strain>
    </source>
</reference>
<name>A0A559K9S1_9BACL</name>
<dbReference type="Gene3D" id="1.20.144.10">
    <property type="entry name" value="Phosphatidic acid phosphatase type 2/haloperoxidase"/>
    <property type="match status" value="1"/>
</dbReference>
<proteinExistence type="predicted"/>
<evidence type="ECO:0000259" key="2">
    <source>
        <dbReference type="SMART" id="SM00014"/>
    </source>
</evidence>
<dbReference type="CDD" id="cd03385">
    <property type="entry name" value="PAP2_BcrC_like"/>
    <property type="match status" value="1"/>
</dbReference>
<dbReference type="OrthoDB" id="9789113at2"/>
<organism evidence="3 4">
    <name type="scientific">Paenibacillus cremeus</name>
    <dbReference type="NCBI Taxonomy" id="2163881"/>
    <lineage>
        <taxon>Bacteria</taxon>
        <taxon>Bacillati</taxon>
        <taxon>Bacillota</taxon>
        <taxon>Bacilli</taxon>
        <taxon>Bacillales</taxon>
        <taxon>Paenibacillaceae</taxon>
        <taxon>Paenibacillus</taxon>
    </lineage>
</organism>
<dbReference type="SMART" id="SM00014">
    <property type="entry name" value="acidPPc"/>
    <property type="match status" value="1"/>
</dbReference>
<dbReference type="GO" id="GO:0005886">
    <property type="term" value="C:plasma membrane"/>
    <property type="evidence" value="ECO:0007669"/>
    <property type="project" value="InterPro"/>
</dbReference>
<keyword evidence="4" id="KW-1185">Reference proteome</keyword>
<dbReference type="GO" id="GO:0050380">
    <property type="term" value="F:undecaprenyl-diphosphatase activity"/>
    <property type="evidence" value="ECO:0007669"/>
    <property type="project" value="InterPro"/>
</dbReference>
<protein>
    <submittedName>
        <fullName evidence="3">Undecaprenyl-diphosphatase</fullName>
    </submittedName>
</protein>
<dbReference type="RefSeq" id="WP_144848685.1">
    <property type="nucleotide sequence ID" value="NZ_VNJI01000019.1"/>
</dbReference>
<dbReference type="AlphaFoldDB" id="A0A559K9S1"/>
<dbReference type="Pfam" id="PF01569">
    <property type="entry name" value="PAP2"/>
    <property type="match status" value="1"/>
</dbReference>
<evidence type="ECO:0000313" key="3">
    <source>
        <dbReference type="EMBL" id="TVY08878.1"/>
    </source>
</evidence>
<accession>A0A559K9S1</accession>
<dbReference type="EMBL" id="VNJI01000019">
    <property type="protein sequence ID" value="TVY08878.1"/>
    <property type="molecule type" value="Genomic_DNA"/>
</dbReference>
<dbReference type="Proteomes" id="UP000317036">
    <property type="component" value="Unassembled WGS sequence"/>
</dbReference>
<dbReference type="InterPro" id="IPR000326">
    <property type="entry name" value="PAP2/HPO"/>
</dbReference>
<keyword evidence="1" id="KW-0812">Transmembrane</keyword>
<dbReference type="SUPFAM" id="SSF48317">
    <property type="entry name" value="Acid phosphatase/Vanadium-dependent haloperoxidase"/>
    <property type="match status" value="1"/>
</dbReference>